<dbReference type="Proteomes" id="UP001276659">
    <property type="component" value="Unassembled WGS sequence"/>
</dbReference>
<sequence length="104" mass="11384">MALAKPDDALPQSNPQSDIICVMAVYTPWHQQFELTCSKDSPNMPKLSNRAPLVFNVLQENPQPGVGFDTSRARDLITTAEYAPLQTLGLGAELAIWLDGEKAD</sequence>
<dbReference type="EMBL" id="JASNWA010000003">
    <property type="protein sequence ID" value="KAK3178028.1"/>
    <property type="molecule type" value="Genomic_DNA"/>
</dbReference>
<dbReference type="AlphaFoldDB" id="A0AAD9ZI17"/>
<evidence type="ECO:0000313" key="1">
    <source>
        <dbReference type="EMBL" id="KAK3178028.1"/>
    </source>
</evidence>
<evidence type="ECO:0000313" key="2">
    <source>
        <dbReference type="Proteomes" id="UP001276659"/>
    </source>
</evidence>
<name>A0AAD9ZI17_9LECA</name>
<comment type="caution">
    <text evidence="1">The sequence shown here is derived from an EMBL/GenBank/DDBJ whole genome shotgun (WGS) entry which is preliminary data.</text>
</comment>
<reference evidence="1" key="1">
    <citation type="submission" date="2022-11" db="EMBL/GenBank/DDBJ databases">
        <title>Chromosomal genome sequence assembly and mating type (MAT) locus characterization of the leprose asexual lichenized fungus Lepraria neglecta (Nyl.) Erichsen.</title>
        <authorList>
            <person name="Allen J.L."/>
            <person name="Pfeffer B."/>
        </authorList>
    </citation>
    <scope>NUCLEOTIDE SEQUENCE</scope>
    <source>
        <strain evidence="1">Allen 5258</strain>
    </source>
</reference>
<protein>
    <submittedName>
        <fullName evidence="1">Uncharacterized protein</fullName>
    </submittedName>
</protein>
<gene>
    <name evidence="1" type="ORF">OEA41_000160</name>
</gene>
<organism evidence="1 2">
    <name type="scientific">Lepraria neglecta</name>
    <dbReference type="NCBI Taxonomy" id="209136"/>
    <lineage>
        <taxon>Eukaryota</taxon>
        <taxon>Fungi</taxon>
        <taxon>Dikarya</taxon>
        <taxon>Ascomycota</taxon>
        <taxon>Pezizomycotina</taxon>
        <taxon>Lecanoromycetes</taxon>
        <taxon>OSLEUM clade</taxon>
        <taxon>Lecanoromycetidae</taxon>
        <taxon>Lecanorales</taxon>
        <taxon>Lecanorineae</taxon>
        <taxon>Stereocaulaceae</taxon>
        <taxon>Lepraria</taxon>
    </lineage>
</organism>
<proteinExistence type="predicted"/>
<accession>A0AAD9ZI17</accession>
<keyword evidence="2" id="KW-1185">Reference proteome</keyword>